<name>A0A0A8Y182_ARUDO</name>
<evidence type="ECO:0000256" key="1">
    <source>
        <dbReference type="SAM" id="Phobius"/>
    </source>
</evidence>
<reference evidence="2" key="1">
    <citation type="submission" date="2014-09" db="EMBL/GenBank/DDBJ databases">
        <authorList>
            <person name="Magalhaes I.L.F."/>
            <person name="Oliveira U."/>
            <person name="Santos F.R."/>
            <person name="Vidigal T.H.D.A."/>
            <person name="Brescovit A.D."/>
            <person name="Santos A.J."/>
        </authorList>
    </citation>
    <scope>NUCLEOTIDE SEQUENCE</scope>
    <source>
        <tissue evidence="2">Shoot tissue taken approximately 20 cm above the soil surface</tissue>
    </source>
</reference>
<keyword evidence="1" id="KW-1133">Transmembrane helix</keyword>
<dbReference type="AlphaFoldDB" id="A0A0A8Y182"/>
<reference evidence="2" key="2">
    <citation type="journal article" date="2015" name="Data Brief">
        <title>Shoot transcriptome of the giant reed, Arundo donax.</title>
        <authorList>
            <person name="Barrero R.A."/>
            <person name="Guerrero F.D."/>
            <person name="Moolhuijzen P."/>
            <person name="Goolsby J.A."/>
            <person name="Tidwell J."/>
            <person name="Bellgard S.E."/>
            <person name="Bellgard M.I."/>
        </authorList>
    </citation>
    <scope>NUCLEOTIDE SEQUENCE</scope>
    <source>
        <tissue evidence="2">Shoot tissue taken approximately 20 cm above the soil surface</tissue>
    </source>
</reference>
<protein>
    <submittedName>
        <fullName evidence="2">Uncharacterized protein</fullName>
    </submittedName>
</protein>
<keyword evidence="1" id="KW-0812">Transmembrane</keyword>
<evidence type="ECO:0000313" key="2">
    <source>
        <dbReference type="EMBL" id="JAD18770.1"/>
    </source>
</evidence>
<sequence length="40" mass="4973">MNKHHYKILKFHRYRLTGILLNMMILILQAIPSAYYYYIQ</sequence>
<proteinExistence type="predicted"/>
<dbReference type="EMBL" id="GBRH01279125">
    <property type="protein sequence ID" value="JAD18770.1"/>
    <property type="molecule type" value="Transcribed_RNA"/>
</dbReference>
<organism evidence="2">
    <name type="scientific">Arundo donax</name>
    <name type="common">Giant reed</name>
    <name type="synonym">Donax arundinaceus</name>
    <dbReference type="NCBI Taxonomy" id="35708"/>
    <lineage>
        <taxon>Eukaryota</taxon>
        <taxon>Viridiplantae</taxon>
        <taxon>Streptophyta</taxon>
        <taxon>Embryophyta</taxon>
        <taxon>Tracheophyta</taxon>
        <taxon>Spermatophyta</taxon>
        <taxon>Magnoliopsida</taxon>
        <taxon>Liliopsida</taxon>
        <taxon>Poales</taxon>
        <taxon>Poaceae</taxon>
        <taxon>PACMAD clade</taxon>
        <taxon>Arundinoideae</taxon>
        <taxon>Arundineae</taxon>
        <taxon>Arundo</taxon>
    </lineage>
</organism>
<feature type="transmembrane region" description="Helical" evidence="1">
    <location>
        <begin position="20"/>
        <end position="39"/>
    </location>
</feature>
<keyword evidence="1" id="KW-0472">Membrane</keyword>
<accession>A0A0A8Y182</accession>